<dbReference type="Proteomes" id="UP000199397">
    <property type="component" value="Unassembled WGS sequence"/>
</dbReference>
<evidence type="ECO:0000313" key="8">
    <source>
        <dbReference type="Proteomes" id="UP000199397"/>
    </source>
</evidence>
<feature type="transmembrane region" description="Helical" evidence="6">
    <location>
        <begin position="7"/>
        <end position="26"/>
    </location>
</feature>
<dbReference type="STRING" id="525918.SAMN05660964_02022"/>
<dbReference type="PANTHER" id="PTHR43461:SF1">
    <property type="entry name" value="TRANSMEMBRANE PROTEIN 256"/>
    <property type="match status" value="1"/>
</dbReference>
<evidence type="ECO:0000256" key="3">
    <source>
        <dbReference type="ARBA" id="ARBA00022692"/>
    </source>
</evidence>
<keyword evidence="8" id="KW-1185">Reference proteome</keyword>
<evidence type="ECO:0000256" key="4">
    <source>
        <dbReference type="ARBA" id="ARBA00022989"/>
    </source>
</evidence>
<proteinExistence type="inferred from homology"/>
<dbReference type="AlphaFoldDB" id="A0A1H4CP31"/>
<comment type="subcellular location">
    <subcellularLocation>
        <location evidence="1">Membrane</location>
        <topology evidence="1">Multi-pass membrane protein</topology>
    </subcellularLocation>
</comment>
<name>A0A1H4CP31_9GAMM</name>
<evidence type="ECO:0000256" key="2">
    <source>
        <dbReference type="ARBA" id="ARBA00009694"/>
    </source>
</evidence>
<evidence type="ECO:0000256" key="5">
    <source>
        <dbReference type="ARBA" id="ARBA00023136"/>
    </source>
</evidence>
<reference evidence="7 8" key="1">
    <citation type="submission" date="2016-10" db="EMBL/GenBank/DDBJ databases">
        <authorList>
            <person name="de Groot N.N."/>
        </authorList>
    </citation>
    <scope>NUCLEOTIDE SEQUENCE [LARGE SCALE GENOMIC DNA]</scope>
    <source>
        <strain evidence="7 8">DSM 21228</strain>
    </source>
</reference>
<keyword evidence="4 6" id="KW-1133">Transmembrane helix</keyword>
<dbReference type="PANTHER" id="PTHR43461">
    <property type="entry name" value="TRANSMEMBRANE PROTEIN 256"/>
    <property type="match status" value="1"/>
</dbReference>
<evidence type="ECO:0000256" key="1">
    <source>
        <dbReference type="ARBA" id="ARBA00004141"/>
    </source>
</evidence>
<feature type="transmembrane region" description="Helical" evidence="6">
    <location>
        <begin position="97"/>
        <end position="118"/>
    </location>
</feature>
<dbReference type="InterPro" id="IPR006696">
    <property type="entry name" value="DUF423"/>
</dbReference>
<evidence type="ECO:0000256" key="6">
    <source>
        <dbReference type="SAM" id="Phobius"/>
    </source>
</evidence>
<protein>
    <submittedName>
        <fullName evidence="7">Uncharacterized membrane protein YgdD, TMEM256/DUF423 family</fullName>
    </submittedName>
</protein>
<sequence length="129" mass="14457">MERNHFLLIASVSGMLAVILGAFGAHGLEKLVDAKMLQRFHTGVEYQFYHSLALLLISILYYFIRNKYMAYASYAFLLGMILFSGSLYLYVLTDIKGFVLVTPFGGLSFIIGWGLLAFSAKNGMHSEKI</sequence>
<keyword evidence="5 6" id="KW-0472">Membrane</keyword>
<comment type="similarity">
    <text evidence="2">Belongs to the UPF0382 family.</text>
</comment>
<dbReference type="GO" id="GO:0005886">
    <property type="term" value="C:plasma membrane"/>
    <property type="evidence" value="ECO:0007669"/>
    <property type="project" value="TreeGrafter"/>
</dbReference>
<organism evidence="7 8">
    <name type="scientific">Thiothrix caldifontis</name>
    <dbReference type="NCBI Taxonomy" id="525918"/>
    <lineage>
        <taxon>Bacteria</taxon>
        <taxon>Pseudomonadati</taxon>
        <taxon>Pseudomonadota</taxon>
        <taxon>Gammaproteobacteria</taxon>
        <taxon>Thiotrichales</taxon>
        <taxon>Thiotrichaceae</taxon>
        <taxon>Thiothrix</taxon>
    </lineage>
</organism>
<evidence type="ECO:0000313" key="7">
    <source>
        <dbReference type="EMBL" id="SEA62117.1"/>
    </source>
</evidence>
<feature type="transmembrane region" description="Helical" evidence="6">
    <location>
        <begin position="71"/>
        <end position="91"/>
    </location>
</feature>
<keyword evidence="3 6" id="KW-0812">Transmembrane</keyword>
<accession>A0A1H4CP31</accession>
<dbReference type="Pfam" id="PF04241">
    <property type="entry name" value="DUF423"/>
    <property type="match status" value="1"/>
</dbReference>
<feature type="transmembrane region" description="Helical" evidence="6">
    <location>
        <begin position="46"/>
        <end position="64"/>
    </location>
</feature>
<dbReference type="OrthoDB" id="9802121at2"/>
<gene>
    <name evidence="7" type="ORF">SAMN05660964_02022</name>
</gene>
<dbReference type="EMBL" id="FNQP01000010">
    <property type="protein sequence ID" value="SEA62117.1"/>
    <property type="molecule type" value="Genomic_DNA"/>
</dbReference>